<keyword evidence="2" id="KW-1185">Reference proteome</keyword>
<proteinExistence type="predicted"/>
<accession>A0ACB8RC81</accession>
<protein>
    <submittedName>
        <fullName evidence="1">Uncharacterized protein</fullName>
    </submittedName>
</protein>
<gene>
    <name evidence="1" type="ORF">FA95DRAFT_1549020</name>
</gene>
<name>A0ACB8RC81_9AGAM</name>
<comment type="caution">
    <text evidence="1">The sequence shown here is derived from an EMBL/GenBank/DDBJ whole genome shotgun (WGS) entry which is preliminary data.</text>
</comment>
<evidence type="ECO:0000313" key="1">
    <source>
        <dbReference type="EMBL" id="KAI0041175.1"/>
    </source>
</evidence>
<reference evidence="1" key="1">
    <citation type="submission" date="2021-02" db="EMBL/GenBank/DDBJ databases">
        <authorList>
            <consortium name="DOE Joint Genome Institute"/>
            <person name="Ahrendt S."/>
            <person name="Looney B.P."/>
            <person name="Miyauchi S."/>
            <person name="Morin E."/>
            <person name="Drula E."/>
            <person name="Courty P.E."/>
            <person name="Chicoki N."/>
            <person name="Fauchery L."/>
            <person name="Kohler A."/>
            <person name="Kuo A."/>
            <person name="Labutti K."/>
            <person name="Pangilinan J."/>
            <person name="Lipzen A."/>
            <person name="Riley R."/>
            <person name="Andreopoulos W."/>
            <person name="He G."/>
            <person name="Johnson J."/>
            <person name="Barry K.W."/>
            <person name="Grigoriev I.V."/>
            <person name="Nagy L."/>
            <person name="Hibbett D."/>
            <person name="Henrissat B."/>
            <person name="Matheny P.B."/>
            <person name="Labbe J."/>
            <person name="Martin F."/>
        </authorList>
    </citation>
    <scope>NUCLEOTIDE SEQUENCE</scope>
    <source>
        <strain evidence="1">FP105234-sp</strain>
    </source>
</reference>
<organism evidence="1 2">
    <name type="scientific">Auriscalpium vulgare</name>
    <dbReference type="NCBI Taxonomy" id="40419"/>
    <lineage>
        <taxon>Eukaryota</taxon>
        <taxon>Fungi</taxon>
        <taxon>Dikarya</taxon>
        <taxon>Basidiomycota</taxon>
        <taxon>Agaricomycotina</taxon>
        <taxon>Agaricomycetes</taxon>
        <taxon>Russulales</taxon>
        <taxon>Auriscalpiaceae</taxon>
        <taxon>Auriscalpium</taxon>
    </lineage>
</organism>
<dbReference type="Proteomes" id="UP000814033">
    <property type="component" value="Unassembled WGS sequence"/>
</dbReference>
<sequence>MASSHPNYDTHTYLTVALAPSSPLLVAPSQLTARHPGLVYVGRVGELHDVQLIGVPKDVWAKSAGLIVSALTDSEGVLRVDVQEPRRRAKRG</sequence>
<dbReference type="EMBL" id="MU276139">
    <property type="protein sequence ID" value="KAI0041175.1"/>
    <property type="molecule type" value="Genomic_DNA"/>
</dbReference>
<reference evidence="1" key="2">
    <citation type="journal article" date="2022" name="New Phytol.">
        <title>Evolutionary transition to the ectomycorrhizal habit in the genomes of a hyperdiverse lineage of mushroom-forming fungi.</title>
        <authorList>
            <person name="Looney B."/>
            <person name="Miyauchi S."/>
            <person name="Morin E."/>
            <person name="Drula E."/>
            <person name="Courty P.E."/>
            <person name="Kohler A."/>
            <person name="Kuo A."/>
            <person name="LaButti K."/>
            <person name="Pangilinan J."/>
            <person name="Lipzen A."/>
            <person name="Riley R."/>
            <person name="Andreopoulos W."/>
            <person name="He G."/>
            <person name="Johnson J."/>
            <person name="Nolan M."/>
            <person name="Tritt A."/>
            <person name="Barry K.W."/>
            <person name="Grigoriev I.V."/>
            <person name="Nagy L.G."/>
            <person name="Hibbett D."/>
            <person name="Henrissat B."/>
            <person name="Matheny P.B."/>
            <person name="Labbe J."/>
            <person name="Martin F.M."/>
        </authorList>
    </citation>
    <scope>NUCLEOTIDE SEQUENCE</scope>
    <source>
        <strain evidence="1">FP105234-sp</strain>
    </source>
</reference>
<evidence type="ECO:0000313" key="2">
    <source>
        <dbReference type="Proteomes" id="UP000814033"/>
    </source>
</evidence>